<evidence type="ECO:0000259" key="4">
    <source>
        <dbReference type="PROSITE" id="PS50089"/>
    </source>
</evidence>
<gene>
    <name evidence="5" type="ORF">ACAOBT_LOCUS19351</name>
</gene>
<dbReference type="InterPro" id="IPR001841">
    <property type="entry name" value="Znf_RING"/>
</dbReference>
<organism evidence="5 6">
    <name type="scientific">Acanthoscelides obtectus</name>
    <name type="common">Bean weevil</name>
    <name type="synonym">Bruchus obtectus</name>
    <dbReference type="NCBI Taxonomy" id="200917"/>
    <lineage>
        <taxon>Eukaryota</taxon>
        <taxon>Metazoa</taxon>
        <taxon>Ecdysozoa</taxon>
        <taxon>Arthropoda</taxon>
        <taxon>Hexapoda</taxon>
        <taxon>Insecta</taxon>
        <taxon>Pterygota</taxon>
        <taxon>Neoptera</taxon>
        <taxon>Endopterygota</taxon>
        <taxon>Coleoptera</taxon>
        <taxon>Polyphaga</taxon>
        <taxon>Cucujiformia</taxon>
        <taxon>Chrysomeloidea</taxon>
        <taxon>Chrysomelidae</taxon>
        <taxon>Bruchinae</taxon>
        <taxon>Bruchini</taxon>
        <taxon>Acanthoscelides</taxon>
    </lineage>
</organism>
<protein>
    <recommendedName>
        <fullName evidence="4">RING-type domain-containing protein</fullName>
    </recommendedName>
</protein>
<dbReference type="PROSITE" id="PS50089">
    <property type="entry name" value="ZF_RING_2"/>
    <property type="match status" value="1"/>
</dbReference>
<keyword evidence="6" id="KW-1185">Reference proteome</keyword>
<name>A0A9P0L7K2_ACAOB</name>
<evidence type="ECO:0000256" key="2">
    <source>
        <dbReference type="ARBA" id="ARBA00022833"/>
    </source>
</evidence>
<evidence type="ECO:0000313" key="6">
    <source>
        <dbReference type="Proteomes" id="UP001152888"/>
    </source>
</evidence>
<evidence type="ECO:0000313" key="5">
    <source>
        <dbReference type="EMBL" id="CAH1989904.1"/>
    </source>
</evidence>
<dbReference type="OrthoDB" id="8062037at2759"/>
<dbReference type="GO" id="GO:0008270">
    <property type="term" value="F:zinc ion binding"/>
    <property type="evidence" value="ECO:0007669"/>
    <property type="project" value="UniProtKB-KW"/>
</dbReference>
<keyword evidence="1 3" id="KW-0479">Metal-binding</keyword>
<feature type="domain" description="RING-type" evidence="4">
    <location>
        <begin position="97"/>
        <end position="137"/>
    </location>
</feature>
<keyword evidence="1 3" id="KW-0863">Zinc-finger</keyword>
<dbReference type="SUPFAM" id="SSF57850">
    <property type="entry name" value="RING/U-box"/>
    <property type="match status" value="1"/>
</dbReference>
<accession>A0A9P0L7K2</accession>
<evidence type="ECO:0000256" key="3">
    <source>
        <dbReference type="PROSITE-ProRule" id="PRU00175"/>
    </source>
</evidence>
<proteinExistence type="predicted"/>
<dbReference type="Pfam" id="PF13639">
    <property type="entry name" value="zf-RING_2"/>
    <property type="match status" value="1"/>
</dbReference>
<reference evidence="5" key="1">
    <citation type="submission" date="2022-03" db="EMBL/GenBank/DDBJ databases">
        <authorList>
            <person name="Sayadi A."/>
        </authorList>
    </citation>
    <scope>NUCLEOTIDE SEQUENCE</scope>
</reference>
<dbReference type="Gene3D" id="3.30.40.10">
    <property type="entry name" value="Zinc/RING finger domain, C3HC4 (zinc finger)"/>
    <property type="match status" value="1"/>
</dbReference>
<comment type="caution">
    <text evidence="5">The sequence shown here is derived from an EMBL/GenBank/DDBJ whole genome shotgun (WGS) entry which is preliminary data.</text>
</comment>
<dbReference type="Proteomes" id="UP001152888">
    <property type="component" value="Unassembled WGS sequence"/>
</dbReference>
<sequence>MENCKGTFTFAHFCQGSCTICKVLAMREAPINVVGPKDTSKIVQLQKNMKQARFPKVTRASLSAECFNLSPLVHERVAHGQRTNRRRVVRPPRARLCAVCESTVQPRDMKKAVCGDVFHAFCFTEWKKQHKKCPQCRARI</sequence>
<evidence type="ECO:0000256" key="1">
    <source>
        <dbReference type="ARBA" id="ARBA00022771"/>
    </source>
</evidence>
<dbReference type="EMBL" id="CAKOFQ010007075">
    <property type="protein sequence ID" value="CAH1989904.1"/>
    <property type="molecule type" value="Genomic_DNA"/>
</dbReference>
<dbReference type="AlphaFoldDB" id="A0A9P0L7K2"/>
<dbReference type="InterPro" id="IPR013083">
    <property type="entry name" value="Znf_RING/FYVE/PHD"/>
</dbReference>
<keyword evidence="2" id="KW-0862">Zinc</keyword>